<reference evidence="1 2" key="1">
    <citation type="submission" date="2020-03" db="EMBL/GenBank/DDBJ databases">
        <title>Bacillus aquiflavi sp. nov., isolated from yellow water of strong flavor Chinese baijiu in Yibin region of China.</title>
        <authorList>
            <person name="Xie J."/>
        </authorList>
    </citation>
    <scope>NUCLEOTIDE SEQUENCE [LARGE SCALE GENOMIC DNA]</scope>
    <source>
        <strain evidence="1 2">Gsoil 114</strain>
    </source>
</reference>
<evidence type="ECO:0000313" key="2">
    <source>
        <dbReference type="Proteomes" id="UP000476934"/>
    </source>
</evidence>
<protein>
    <submittedName>
        <fullName evidence="1">DUF771 domain-containing protein</fullName>
    </submittedName>
</protein>
<evidence type="ECO:0000313" key="1">
    <source>
        <dbReference type="EMBL" id="NEY21530.1"/>
    </source>
</evidence>
<accession>A0A6M0PBY5</accession>
<name>A0A6M0PBY5_9BACI</name>
<sequence>MQQLVAKIAIPIPEDQILISKVELEELKQQQLFGTYWSMKDLEQRINRKQEWIKEHILFPTKFRKILDIEEGGFVFYPQKKGQTWSFHARHMAKFLDDHFNQIFLNCN</sequence>
<proteinExistence type="predicted"/>
<dbReference type="AlphaFoldDB" id="A0A6M0PBY5"/>
<keyword evidence="2" id="KW-1185">Reference proteome</keyword>
<dbReference type="EMBL" id="JAAIWK010000037">
    <property type="protein sequence ID" value="NEY21530.1"/>
    <property type="molecule type" value="Genomic_DNA"/>
</dbReference>
<comment type="caution">
    <text evidence="1">The sequence shown here is derived from an EMBL/GenBank/DDBJ whole genome shotgun (WGS) entry which is preliminary data.</text>
</comment>
<dbReference type="Proteomes" id="UP000476934">
    <property type="component" value="Unassembled WGS sequence"/>
</dbReference>
<dbReference type="RefSeq" id="WP_163174470.1">
    <property type="nucleotide sequence ID" value="NZ_JAAIWK010000037.1"/>
</dbReference>
<dbReference type="InterPro" id="IPR008489">
    <property type="entry name" value="DUF771"/>
</dbReference>
<organism evidence="1 2">
    <name type="scientific">Heyndrickxia ginsengihumi</name>
    <dbReference type="NCBI Taxonomy" id="363870"/>
    <lineage>
        <taxon>Bacteria</taxon>
        <taxon>Bacillati</taxon>
        <taxon>Bacillota</taxon>
        <taxon>Bacilli</taxon>
        <taxon>Bacillales</taxon>
        <taxon>Bacillaceae</taxon>
        <taxon>Heyndrickxia</taxon>
    </lineage>
</organism>
<gene>
    <name evidence="1" type="ORF">G4D61_16435</name>
</gene>
<dbReference type="Pfam" id="PF05595">
    <property type="entry name" value="DUF771"/>
    <property type="match status" value="1"/>
</dbReference>